<reference evidence="2" key="1">
    <citation type="submission" date="2021-09" db="EMBL/GenBank/DDBJ databases">
        <authorList>
            <consortium name="Pathogen Informatics"/>
        </authorList>
    </citation>
    <scope>NUCLEOTIDE SEQUENCE</scope>
</reference>
<evidence type="ECO:0000313" key="3">
    <source>
        <dbReference type="Proteomes" id="UP000746747"/>
    </source>
</evidence>
<sequence length="106" mass="12266">MLELFVKRDMNFDMVKVNARKMMESSLSNAYVHIVLIPNNNVIGRELIKKNGVDVDSQVSSARVKQKDCCLEARVRAHKARWRDGDDDNDDDSDVDEEKKGERKER</sequence>
<gene>
    <name evidence="2" type="ORF">CJOHNSTONI_LOCUS3333</name>
</gene>
<organism evidence="2 3">
    <name type="scientific">Cercopithifilaria johnstoni</name>
    <dbReference type="NCBI Taxonomy" id="2874296"/>
    <lineage>
        <taxon>Eukaryota</taxon>
        <taxon>Metazoa</taxon>
        <taxon>Ecdysozoa</taxon>
        <taxon>Nematoda</taxon>
        <taxon>Chromadorea</taxon>
        <taxon>Rhabditida</taxon>
        <taxon>Spirurina</taxon>
        <taxon>Spiruromorpha</taxon>
        <taxon>Filarioidea</taxon>
        <taxon>Onchocercidae</taxon>
        <taxon>Cercopithifilaria</taxon>
    </lineage>
</organism>
<dbReference type="AlphaFoldDB" id="A0A8J2MLU7"/>
<dbReference type="EMBL" id="CAKAEH010001193">
    <property type="protein sequence ID" value="CAG9533075.1"/>
    <property type="molecule type" value="Genomic_DNA"/>
</dbReference>
<keyword evidence="3" id="KW-1185">Reference proteome</keyword>
<proteinExistence type="predicted"/>
<feature type="compositionally biased region" description="Acidic residues" evidence="1">
    <location>
        <begin position="85"/>
        <end position="96"/>
    </location>
</feature>
<dbReference type="Proteomes" id="UP000746747">
    <property type="component" value="Unassembled WGS sequence"/>
</dbReference>
<comment type="caution">
    <text evidence="2">The sequence shown here is derived from an EMBL/GenBank/DDBJ whole genome shotgun (WGS) entry which is preliminary data.</text>
</comment>
<protein>
    <submittedName>
        <fullName evidence="2">Uncharacterized protein</fullName>
    </submittedName>
</protein>
<accession>A0A8J2MLU7</accession>
<evidence type="ECO:0000313" key="2">
    <source>
        <dbReference type="EMBL" id="CAG9533075.1"/>
    </source>
</evidence>
<feature type="region of interest" description="Disordered" evidence="1">
    <location>
        <begin position="77"/>
        <end position="106"/>
    </location>
</feature>
<feature type="compositionally biased region" description="Basic and acidic residues" evidence="1">
    <location>
        <begin position="97"/>
        <end position="106"/>
    </location>
</feature>
<evidence type="ECO:0000256" key="1">
    <source>
        <dbReference type="SAM" id="MobiDB-lite"/>
    </source>
</evidence>
<name>A0A8J2MLU7_9BILA</name>